<dbReference type="InterPro" id="IPR018113">
    <property type="entry name" value="PTrfase_EIIB_Cys"/>
</dbReference>
<dbReference type="GO" id="GO:0090589">
    <property type="term" value="F:protein-phosphocysteine-trehalose phosphotransferase system transporter activity"/>
    <property type="evidence" value="ECO:0007669"/>
    <property type="project" value="TreeGrafter"/>
</dbReference>
<keyword evidence="7" id="KW-0812">Transmembrane</keyword>
<protein>
    <submittedName>
        <fullName evidence="13">PTS system protein</fullName>
    </submittedName>
</protein>
<evidence type="ECO:0000259" key="12">
    <source>
        <dbReference type="PROSITE" id="PS51098"/>
    </source>
</evidence>
<feature type="active site" description="Phosphocysteine intermediate; for EIIB activity" evidence="11">
    <location>
        <position position="26"/>
    </location>
</feature>
<dbReference type="GO" id="GO:0008982">
    <property type="term" value="F:protein-N(PI)-phosphohistidine-sugar phosphotransferase activity"/>
    <property type="evidence" value="ECO:0007669"/>
    <property type="project" value="InterPro"/>
</dbReference>
<keyword evidence="4" id="KW-0762">Sugar transport</keyword>
<dbReference type="Proteomes" id="UP000254863">
    <property type="component" value="Unassembled WGS sequence"/>
</dbReference>
<dbReference type="GO" id="GO:0015771">
    <property type="term" value="P:trehalose transport"/>
    <property type="evidence" value="ECO:0007669"/>
    <property type="project" value="TreeGrafter"/>
</dbReference>
<evidence type="ECO:0000256" key="10">
    <source>
        <dbReference type="ARBA" id="ARBA00023136"/>
    </source>
</evidence>
<dbReference type="SUPFAM" id="SSF55604">
    <property type="entry name" value="Glucose permease domain IIB"/>
    <property type="match status" value="1"/>
</dbReference>
<dbReference type="GO" id="GO:0005886">
    <property type="term" value="C:plasma membrane"/>
    <property type="evidence" value="ECO:0007669"/>
    <property type="project" value="UniProtKB-SubCell"/>
</dbReference>
<evidence type="ECO:0000256" key="3">
    <source>
        <dbReference type="ARBA" id="ARBA00022475"/>
    </source>
</evidence>
<evidence type="ECO:0000313" key="14">
    <source>
        <dbReference type="Proteomes" id="UP000254863"/>
    </source>
</evidence>
<dbReference type="PANTHER" id="PTHR30175:SF1">
    <property type="entry name" value="PTS SYSTEM ARBUTIN-, CELLOBIOSE-, AND SALICIN-SPECIFIC EIIBC COMPONENT-RELATED"/>
    <property type="match status" value="1"/>
</dbReference>
<accession>A0A7H4N093</accession>
<dbReference type="PROSITE" id="PS51098">
    <property type="entry name" value="PTS_EIIB_TYPE_1"/>
    <property type="match status" value="1"/>
</dbReference>
<evidence type="ECO:0000256" key="5">
    <source>
        <dbReference type="ARBA" id="ARBA00022679"/>
    </source>
</evidence>
<dbReference type="InterPro" id="IPR036878">
    <property type="entry name" value="Glu_permease_IIB"/>
</dbReference>
<dbReference type="PROSITE" id="PS01035">
    <property type="entry name" value="PTS_EIIB_TYPE_1_CYS"/>
    <property type="match status" value="1"/>
</dbReference>
<keyword evidence="5" id="KW-0808">Transferase</keyword>
<keyword evidence="6" id="KW-0598">Phosphotransferase system</keyword>
<evidence type="ECO:0000256" key="1">
    <source>
        <dbReference type="ARBA" id="ARBA00004651"/>
    </source>
</evidence>
<evidence type="ECO:0000256" key="2">
    <source>
        <dbReference type="ARBA" id="ARBA00022448"/>
    </source>
</evidence>
<dbReference type="AlphaFoldDB" id="A0A7H4N093"/>
<organism evidence="13 14">
    <name type="scientific">Klebsiella michiganensis</name>
    <dbReference type="NCBI Taxonomy" id="1134687"/>
    <lineage>
        <taxon>Bacteria</taxon>
        <taxon>Pseudomonadati</taxon>
        <taxon>Pseudomonadota</taxon>
        <taxon>Gammaproteobacteria</taxon>
        <taxon>Enterobacterales</taxon>
        <taxon>Enterobacteriaceae</taxon>
        <taxon>Klebsiella/Raoultella group</taxon>
        <taxon>Klebsiella</taxon>
    </lineage>
</organism>
<evidence type="ECO:0000256" key="4">
    <source>
        <dbReference type="ARBA" id="ARBA00022597"/>
    </source>
</evidence>
<name>A0A7H4N093_9ENTR</name>
<feature type="domain" description="PTS EIIB type-1" evidence="12">
    <location>
        <begin position="4"/>
        <end position="73"/>
    </location>
</feature>
<comment type="caution">
    <text evidence="13">The sequence shown here is derived from an EMBL/GenBank/DDBJ whole genome shotgun (WGS) entry which is preliminary data.</text>
</comment>
<keyword evidence="8" id="KW-0418">Kinase</keyword>
<evidence type="ECO:0000256" key="9">
    <source>
        <dbReference type="ARBA" id="ARBA00022989"/>
    </source>
</evidence>
<comment type="subcellular location">
    <subcellularLocation>
        <location evidence="1">Cell membrane</location>
        <topology evidence="1">Multi-pass membrane protein</topology>
    </subcellularLocation>
</comment>
<proteinExistence type="predicted"/>
<keyword evidence="10" id="KW-0472">Membrane</keyword>
<dbReference type="GO" id="GO:0009401">
    <property type="term" value="P:phosphoenolpyruvate-dependent sugar phosphotransferase system"/>
    <property type="evidence" value="ECO:0007669"/>
    <property type="project" value="UniProtKB-KW"/>
</dbReference>
<dbReference type="Pfam" id="PF00367">
    <property type="entry name" value="PTS_EIIB"/>
    <property type="match status" value="1"/>
</dbReference>
<evidence type="ECO:0000313" key="13">
    <source>
        <dbReference type="EMBL" id="STV72578.1"/>
    </source>
</evidence>
<evidence type="ECO:0000256" key="6">
    <source>
        <dbReference type="ARBA" id="ARBA00022683"/>
    </source>
</evidence>
<evidence type="ECO:0000256" key="8">
    <source>
        <dbReference type="ARBA" id="ARBA00022777"/>
    </source>
</evidence>
<keyword evidence="9" id="KW-1133">Transmembrane helix</keyword>
<evidence type="ECO:0000256" key="11">
    <source>
        <dbReference type="PROSITE-ProRule" id="PRU00421"/>
    </source>
</evidence>
<evidence type="ECO:0000256" key="7">
    <source>
        <dbReference type="ARBA" id="ARBA00022692"/>
    </source>
</evidence>
<reference evidence="13 14" key="1">
    <citation type="submission" date="2018-06" db="EMBL/GenBank/DDBJ databases">
        <authorList>
            <consortium name="Pathogen Informatics"/>
            <person name="Doyle S."/>
        </authorList>
    </citation>
    <scope>NUCLEOTIDE SEQUENCE [LARGE SCALE GENOMIC DNA]</scope>
    <source>
        <strain evidence="13 14">NCTC11685</strain>
    </source>
</reference>
<dbReference type="CDD" id="cd00212">
    <property type="entry name" value="PTS_IIB_glc"/>
    <property type="match status" value="1"/>
</dbReference>
<dbReference type="FunFam" id="3.30.1360.60:FF:000001">
    <property type="entry name" value="PTS system glucose-specific IIBC component PtsG"/>
    <property type="match status" value="1"/>
</dbReference>
<dbReference type="Gene3D" id="3.30.1360.60">
    <property type="entry name" value="Glucose permease domain IIB"/>
    <property type="match status" value="1"/>
</dbReference>
<dbReference type="InterPro" id="IPR050558">
    <property type="entry name" value="PTS_Sugar-Specific_Components"/>
</dbReference>
<keyword evidence="3" id="KW-1003">Cell membrane</keyword>
<dbReference type="EMBL" id="UGMS01000001">
    <property type="protein sequence ID" value="STV72578.1"/>
    <property type="molecule type" value="Genomic_DNA"/>
</dbReference>
<sequence>MDYRKIADEIIKNIGGIENVKTLTHCMTRLRFVLKNEEKVNEKELRNISGVLGIARGMGQQQVVMGKKPGTNI</sequence>
<dbReference type="InterPro" id="IPR001996">
    <property type="entry name" value="PTS_IIB_1"/>
</dbReference>
<dbReference type="PANTHER" id="PTHR30175">
    <property type="entry name" value="PHOSPHOTRANSFERASE SYSTEM TRANSPORT PROTEIN"/>
    <property type="match status" value="1"/>
</dbReference>
<gene>
    <name evidence="13" type="primary">bglF_1</name>
    <name evidence="13" type="ORF">NCTC11685_00659</name>
</gene>
<keyword evidence="2" id="KW-0813">Transport</keyword>
<dbReference type="GO" id="GO:0016301">
    <property type="term" value="F:kinase activity"/>
    <property type="evidence" value="ECO:0007669"/>
    <property type="project" value="UniProtKB-KW"/>
</dbReference>